<feature type="compositionally biased region" description="Polar residues" evidence="1">
    <location>
        <begin position="160"/>
        <end position="173"/>
    </location>
</feature>
<feature type="region of interest" description="Disordered" evidence="1">
    <location>
        <begin position="1"/>
        <end position="24"/>
    </location>
</feature>
<dbReference type="SMART" id="SM01316">
    <property type="entry name" value="Spo7_2_N"/>
    <property type="match status" value="1"/>
</dbReference>
<name>A0ABR4KSN0_9EURO</name>
<reference evidence="3 4" key="1">
    <citation type="submission" date="2024-07" db="EMBL/GenBank/DDBJ databases">
        <title>Section-level genome sequencing and comparative genomics of Aspergillus sections Usti and Cavernicolus.</title>
        <authorList>
            <consortium name="Lawrence Berkeley National Laboratory"/>
            <person name="Nybo J.L."/>
            <person name="Vesth T.C."/>
            <person name="Theobald S."/>
            <person name="Frisvad J.C."/>
            <person name="Larsen T.O."/>
            <person name="Kjaerboelling I."/>
            <person name="Rothschild-Mancinelli K."/>
            <person name="Lyhne E.K."/>
            <person name="Kogle M.E."/>
            <person name="Barry K."/>
            <person name="Clum A."/>
            <person name="Na H."/>
            <person name="Ledsgaard L."/>
            <person name="Lin J."/>
            <person name="Lipzen A."/>
            <person name="Kuo A."/>
            <person name="Riley R."/>
            <person name="Mondo S."/>
            <person name="Labutti K."/>
            <person name="Haridas S."/>
            <person name="Pangalinan J."/>
            <person name="Salamov A.A."/>
            <person name="Simmons B.A."/>
            <person name="Magnuson J.K."/>
            <person name="Chen J."/>
            <person name="Drula E."/>
            <person name="Henrissat B."/>
            <person name="Wiebenga A."/>
            <person name="Lubbers R.J."/>
            <person name="Gomes A.C."/>
            <person name="Makela M.R."/>
            <person name="Stajich J."/>
            <person name="Grigoriev I.V."/>
            <person name="Mortensen U.H."/>
            <person name="De Vries R.P."/>
            <person name="Baker S.E."/>
            <person name="Andersen M.R."/>
        </authorList>
    </citation>
    <scope>NUCLEOTIDE SEQUENCE [LARGE SCALE GENOMIC DNA]</scope>
    <source>
        <strain evidence="3 4">CBS 123904</strain>
    </source>
</reference>
<evidence type="ECO:0000313" key="3">
    <source>
        <dbReference type="EMBL" id="KAL2855285.1"/>
    </source>
</evidence>
<dbReference type="PANTHER" id="PTHR28076:SF1">
    <property type="entry name" value="PROSPORE MEMBRANE ADAPTER PROTEIN SPO71"/>
    <property type="match status" value="1"/>
</dbReference>
<organism evidence="3 4">
    <name type="scientific">Aspergillus pseudoustus</name>
    <dbReference type="NCBI Taxonomy" id="1810923"/>
    <lineage>
        <taxon>Eukaryota</taxon>
        <taxon>Fungi</taxon>
        <taxon>Dikarya</taxon>
        <taxon>Ascomycota</taxon>
        <taxon>Pezizomycotina</taxon>
        <taxon>Eurotiomycetes</taxon>
        <taxon>Eurotiomycetidae</taxon>
        <taxon>Eurotiales</taxon>
        <taxon>Aspergillaceae</taxon>
        <taxon>Aspergillus</taxon>
        <taxon>Aspergillus subgen. Nidulantes</taxon>
    </lineage>
</organism>
<dbReference type="InterPro" id="IPR040345">
    <property type="entry name" value="Mug56/Spo71"/>
</dbReference>
<dbReference type="PROSITE" id="PS50003">
    <property type="entry name" value="PH_DOMAIN"/>
    <property type="match status" value="1"/>
</dbReference>
<feature type="region of interest" description="Disordered" evidence="1">
    <location>
        <begin position="751"/>
        <end position="783"/>
    </location>
</feature>
<dbReference type="EMBL" id="JBFXLU010000011">
    <property type="protein sequence ID" value="KAL2855285.1"/>
    <property type="molecule type" value="Genomic_DNA"/>
</dbReference>
<sequence length="1068" mass="122193">MSTQHAGEARMDATNSNTPHDGCPGLEPGSYTAEKLRHASPSHVHITSKRFFIGPIPKNWLQSHRKSWYKKRLNFRNYRSRAITFSAESDFAREIEPPRTVDLPDVSEETEQDIEQDTEQEQDLSDQETLRPTQHLRTLSHPYQEDQEPPTPTPDEDDFSTPNEDNYGGTPTTAKRDTRSDYFTARERAPTTSNTDTVPSSSRDRQPMSRESPVQQNEQALRAPGQHNARQSFPSAPPSESGSTVPLLAPSRSNDKGKQRSMRTPALQQQEPQRAVSRGGDEEPQHREPSQRNPKSISRRITTRFSLNDNLHNKQQRIASKFTRTQNKVPEWLSRRKIEEGGVIKAERMLVRVEETIQDDLPEDYSEYDSLRMETRVQDSWREFLVVCRSTADKDAPFTLQMYKTRVIPKIQEPTRKVTPYHEIAVGRRAVRTNLYSTLDKTIAIWHRSKRGTSIYILRPKSTTRAVEWYTFLSHISGRHRASSLAINVPDLAVSLVFNNPFRQLEAAESQQNDGTSAIPNTVTADQSACLSIIQGCMKMLGNHPEWSEVLKQWSNSEKMGLAWKRYDRLEWVYGSNEEEMYGSLAMEGTHELELRPKQHYDTSVGIGADKQEEPMPIEGFLIRLTSQKGVHQRMNRMFSKRLYFFSQDHYLFFCQPSQALPPAPPQLCEQESDIPSTQEILDATPLSYEVDPFPVQNGGISWLSNGNPDHLKQHDENAYAQLQRNVHNLSNAEGFINLCRVQDVRYIREDSPPNVRGGWDAGANTSGTNPAERSNPTEQSDEDAGFEMLLSNDLVVRFQAYNRTTRDEWMKRLGALAKYWRARTAADALELKNTRQRNLDLLGIDEELESLIGQFSKKWEVRKTEASPLLHNMCSLLGCRPIKMSGLLYKKPRRHATFKRFHVMLTAGKLLIYHSSLRKRSGNEVPHIHYNVESTIDLDNCYIYSGLLTDSDLLYANQTFDSNHPGHGALPRVYLTSDVYTSSDEDTAITFVIWQPLRKNLFRARELGEKGQTRQTLKQVSKLGTHGRTIVFKARSRVEKDRWVLSIASEIDRLQEGKPEDIRLTTA</sequence>
<dbReference type="Gene3D" id="2.30.29.30">
    <property type="entry name" value="Pleckstrin-homology domain (PH domain)/Phosphotyrosine-binding domain (PTB)"/>
    <property type="match status" value="1"/>
</dbReference>
<dbReference type="Pfam" id="PF15404">
    <property type="entry name" value="PH_4"/>
    <property type="match status" value="1"/>
</dbReference>
<feature type="compositionally biased region" description="Polar residues" evidence="1">
    <location>
        <begin position="764"/>
        <end position="779"/>
    </location>
</feature>
<feature type="compositionally biased region" description="Basic and acidic residues" evidence="1">
    <location>
        <begin position="174"/>
        <end position="189"/>
    </location>
</feature>
<dbReference type="InterPro" id="IPR039486">
    <property type="entry name" value="Mug56/Spo71_PH"/>
</dbReference>
<evidence type="ECO:0000256" key="1">
    <source>
        <dbReference type="SAM" id="MobiDB-lite"/>
    </source>
</evidence>
<feature type="region of interest" description="Disordered" evidence="1">
    <location>
        <begin position="95"/>
        <end position="298"/>
    </location>
</feature>
<feature type="compositionally biased region" description="Acidic residues" evidence="1">
    <location>
        <begin position="105"/>
        <end position="126"/>
    </location>
</feature>
<dbReference type="PANTHER" id="PTHR28076">
    <property type="entry name" value="SPORULATION-SPECIFIC PROTEIN 71"/>
    <property type="match status" value="1"/>
</dbReference>
<evidence type="ECO:0000259" key="2">
    <source>
        <dbReference type="PROSITE" id="PS50003"/>
    </source>
</evidence>
<feature type="compositionally biased region" description="Polar residues" evidence="1">
    <location>
        <begin position="190"/>
        <end position="201"/>
    </location>
</feature>
<gene>
    <name evidence="3" type="ORF">BJY01DRAFT_9812</name>
</gene>
<dbReference type="InterPro" id="IPR029217">
    <property type="entry name" value="Spo7_2_N"/>
</dbReference>
<keyword evidence="4" id="KW-1185">Reference proteome</keyword>
<proteinExistence type="predicted"/>
<accession>A0ABR4KSN0</accession>
<dbReference type="InterPro" id="IPR057379">
    <property type="entry name" value="PH_SPO71"/>
</dbReference>
<dbReference type="SMART" id="SM00233">
    <property type="entry name" value="PH"/>
    <property type="match status" value="3"/>
</dbReference>
<dbReference type="Pfam" id="PF15407">
    <property type="entry name" value="Spo7_2_N"/>
    <property type="match status" value="1"/>
</dbReference>
<dbReference type="Pfam" id="PF23207">
    <property type="entry name" value="PH_SPO71"/>
    <property type="match status" value="1"/>
</dbReference>
<dbReference type="InterPro" id="IPR011993">
    <property type="entry name" value="PH-like_dom_sf"/>
</dbReference>
<comment type="caution">
    <text evidence="3">The sequence shown here is derived from an EMBL/GenBank/DDBJ whole genome shotgun (WGS) entry which is preliminary data.</text>
</comment>
<feature type="domain" description="PH" evidence="2">
    <location>
        <begin position="882"/>
        <end position="1053"/>
    </location>
</feature>
<evidence type="ECO:0000313" key="4">
    <source>
        <dbReference type="Proteomes" id="UP001610446"/>
    </source>
</evidence>
<protein>
    <submittedName>
        <fullName evidence="3">Pleckstrin homology domain-containing protein</fullName>
    </submittedName>
</protein>
<feature type="compositionally biased region" description="Polar residues" evidence="1">
    <location>
        <begin position="228"/>
        <end position="244"/>
    </location>
</feature>
<feature type="compositionally biased region" description="Basic and acidic residues" evidence="1">
    <location>
        <begin position="279"/>
        <end position="290"/>
    </location>
</feature>
<dbReference type="InterPro" id="IPR001849">
    <property type="entry name" value="PH_domain"/>
</dbReference>
<dbReference type="SUPFAM" id="SSF50729">
    <property type="entry name" value="PH domain-like"/>
    <property type="match status" value="1"/>
</dbReference>
<dbReference type="Proteomes" id="UP001610446">
    <property type="component" value="Unassembled WGS sequence"/>
</dbReference>